<comment type="subcellular location">
    <subcellularLocation>
        <location evidence="1">Membrane</location>
    </subcellularLocation>
</comment>
<evidence type="ECO:0000313" key="8">
    <source>
        <dbReference type="Ensembl" id="ENSGMOP00000023768.1"/>
    </source>
</evidence>
<dbReference type="GO" id="GO:0051607">
    <property type="term" value="P:defense response to virus"/>
    <property type="evidence" value="ECO:0007669"/>
    <property type="project" value="TreeGrafter"/>
</dbReference>
<evidence type="ECO:0000256" key="4">
    <source>
        <dbReference type="ARBA" id="ARBA00022989"/>
    </source>
</evidence>
<reference evidence="8" key="3">
    <citation type="submission" date="2025-09" db="UniProtKB">
        <authorList>
            <consortium name="Ensembl"/>
        </authorList>
    </citation>
    <scope>IDENTIFICATION</scope>
</reference>
<dbReference type="Ensembl" id="ENSGMOT00000052701.1">
    <property type="protein sequence ID" value="ENSGMOP00000023768.1"/>
    <property type="gene ID" value="ENSGMOG00000003161.2"/>
</dbReference>
<dbReference type="InterPro" id="IPR035897">
    <property type="entry name" value="Toll_tir_struct_dom_sf"/>
</dbReference>
<dbReference type="Proteomes" id="UP000694546">
    <property type="component" value="Chromosome 1"/>
</dbReference>
<keyword evidence="6" id="KW-0675">Receptor</keyword>
<gene>
    <name evidence="8" type="primary">LOC115546259</name>
</gene>
<organism evidence="8 9">
    <name type="scientific">Gadus morhua</name>
    <name type="common">Atlantic cod</name>
    <dbReference type="NCBI Taxonomy" id="8049"/>
    <lineage>
        <taxon>Eukaryota</taxon>
        <taxon>Metazoa</taxon>
        <taxon>Chordata</taxon>
        <taxon>Craniata</taxon>
        <taxon>Vertebrata</taxon>
        <taxon>Euteleostomi</taxon>
        <taxon>Actinopterygii</taxon>
        <taxon>Neopterygii</taxon>
        <taxon>Teleostei</taxon>
        <taxon>Neoteleostei</taxon>
        <taxon>Acanthomorphata</taxon>
        <taxon>Zeiogadaria</taxon>
        <taxon>Gadariae</taxon>
        <taxon>Gadiformes</taxon>
        <taxon>Gadoidei</taxon>
        <taxon>Gadidae</taxon>
        <taxon>Gadus</taxon>
    </lineage>
</organism>
<evidence type="ECO:0000256" key="6">
    <source>
        <dbReference type="ARBA" id="ARBA00023170"/>
    </source>
</evidence>
<dbReference type="SUPFAM" id="SSF52200">
    <property type="entry name" value="Toll/Interleukin receptor TIR domain"/>
    <property type="match status" value="1"/>
</dbReference>
<dbReference type="GO" id="GO:0005886">
    <property type="term" value="C:plasma membrane"/>
    <property type="evidence" value="ECO:0007669"/>
    <property type="project" value="TreeGrafter"/>
</dbReference>
<dbReference type="PANTHER" id="PTHR47410:SF4">
    <property type="entry name" value="TOLL-LIKE RECEPTOR 9"/>
    <property type="match status" value="1"/>
</dbReference>
<dbReference type="GeneTree" id="ENSGT00940000163875"/>
<sequence>MGHNLEFIDRLTNLEVLNLANNGMATVNGLIQQTFFMVQQRLLDEKVDVAVLILLDKMFPKLKYVQLRTRLCKKSVMSWPRNPKAQPLFWNQMRIALSSDNLKLYDKNISESFI</sequence>
<keyword evidence="5" id="KW-0472">Membrane</keyword>
<protein>
    <submittedName>
        <fullName evidence="8">Toll-like receptor 9</fullName>
    </submittedName>
</protein>
<evidence type="ECO:0000256" key="5">
    <source>
        <dbReference type="ARBA" id="ARBA00023136"/>
    </source>
</evidence>
<dbReference type="GO" id="GO:0002224">
    <property type="term" value="P:toll-like receptor signaling pathway"/>
    <property type="evidence" value="ECO:0007669"/>
    <property type="project" value="TreeGrafter"/>
</dbReference>
<proteinExistence type="predicted"/>
<dbReference type="GO" id="GO:0032755">
    <property type="term" value="P:positive regulation of interleukin-6 production"/>
    <property type="evidence" value="ECO:0007669"/>
    <property type="project" value="TreeGrafter"/>
</dbReference>
<keyword evidence="2" id="KW-0812">Transmembrane</keyword>
<keyword evidence="9" id="KW-1185">Reference proteome</keyword>
<evidence type="ECO:0000313" key="9">
    <source>
        <dbReference type="Proteomes" id="UP000694546"/>
    </source>
</evidence>
<name>A0A8C5FB61_GADMO</name>
<evidence type="ECO:0000256" key="3">
    <source>
        <dbReference type="ARBA" id="ARBA00022729"/>
    </source>
</evidence>
<dbReference type="PANTHER" id="PTHR47410">
    <property type="entry name" value="TOLL-LIKE RECEPTOR 7-RELATED"/>
    <property type="match status" value="1"/>
</dbReference>
<keyword evidence="3" id="KW-0732">Signal</keyword>
<reference evidence="8" key="1">
    <citation type="submission" date="2019-07" db="EMBL/GenBank/DDBJ databases">
        <authorList>
            <consortium name="Wellcome Sanger Institute Data Sharing"/>
        </authorList>
    </citation>
    <scope>NUCLEOTIDE SEQUENCE [LARGE SCALE GENOMIC DNA]</scope>
</reference>
<keyword evidence="4" id="KW-1133">Transmembrane helix</keyword>
<evidence type="ECO:0000256" key="1">
    <source>
        <dbReference type="ARBA" id="ARBA00004370"/>
    </source>
</evidence>
<dbReference type="AlphaFoldDB" id="A0A8C5FB61"/>
<dbReference type="GO" id="GO:0007249">
    <property type="term" value="P:canonical NF-kappaB signal transduction"/>
    <property type="evidence" value="ECO:0007669"/>
    <property type="project" value="TreeGrafter"/>
</dbReference>
<dbReference type="GO" id="GO:0038187">
    <property type="term" value="F:pattern recognition receptor activity"/>
    <property type="evidence" value="ECO:0007669"/>
    <property type="project" value="TreeGrafter"/>
</dbReference>
<keyword evidence="7" id="KW-0325">Glycoprotein</keyword>
<evidence type="ECO:0000256" key="2">
    <source>
        <dbReference type="ARBA" id="ARBA00022692"/>
    </source>
</evidence>
<evidence type="ECO:0000256" key="7">
    <source>
        <dbReference type="ARBA" id="ARBA00023180"/>
    </source>
</evidence>
<accession>A0A8C5FB61</accession>
<dbReference type="Gene3D" id="3.40.50.10140">
    <property type="entry name" value="Toll/interleukin-1 receptor homology (TIR) domain"/>
    <property type="match status" value="1"/>
</dbReference>
<reference evidence="8" key="2">
    <citation type="submission" date="2025-08" db="UniProtKB">
        <authorList>
            <consortium name="Ensembl"/>
        </authorList>
    </citation>
    <scope>IDENTIFICATION</scope>
</reference>